<organism evidence="8 9">
    <name type="scientific">Candidatus Gallitreponema excrementavium</name>
    <dbReference type="NCBI Taxonomy" id="2840840"/>
    <lineage>
        <taxon>Bacteria</taxon>
        <taxon>Pseudomonadati</taxon>
        <taxon>Spirochaetota</taxon>
        <taxon>Spirochaetia</taxon>
        <taxon>Spirochaetales</taxon>
        <taxon>Candidatus Gallitreponema</taxon>
    </lineage>
</organism>
<reference evidence="8" key="1">
    <citation type="submission" date="2020-10" db="EMBL/GenBank/DDBJ databases">
        <authorList>
            <person name="Gilroy R."/>
        </authorList>
    </citation>
    <scope>NUCLEOTIDE SEQUENCE</scope>
    <source>
        <strain evidence="8">10532</strain>
    </source>
</reference>
<evidence type="ECO:0008006" key="10">
    <source>
        <dbReference type="Google" id="ProtNLM"/>
    </source>
</evidence>
<evidence type="ECO:0000256" key="4">
    <source>
        <dbReference type="ARBA" id="ARBA00022803"/>
    </source>
</evidence>
<dbReference type="Gene3D" id="1.25.40.10">
    <property type="entry name" value="Tetratricopeptide repeat domain"/>
    <property type="match status" value="2"/>
</dbReference>
<name>A0A9D9N179_9SPIR</name>
<evidence type="ECO:0000256" key="2">
    <source>
        <dbReference type="ARBA" id="ARBA00022490"/>
    </source>
</evidence>
<comment type="similarity">
    <text evidence="5">Belongs to the Rap family.</text>
</comment>
<evidence type="ECO:0000256" key="1">
    <source>
        <dbReference type="ARBA" id="ARBA00004496"/>
    </source>
</evidence>
<dbReference type="EMBL" id="JADIMM010000004">
    <property type="protein sequence ID" value="MBO8456632.1"/>
    <property type="molecule type" value="Genomic_DNA"/>
</dbReference>
<dbReference type="InterPro" id="IPR016032">
    <property type="entry name" value="Sig_transdc_resp-reg_C-effctor"/>
</dbReference>
<keyword evidence="7" id="KW-0472">Membrane</keyword>
<comment type="caution">
    <text evidence="8">The sequence shown here is derived from an EMBL/GenBank/DDBJ whole genome shotgun (WGS) entry which is preliminary data.</text>
</comment>
<proteinExistence type="inferred from homology"/>
<keyword evidence="6" id="KW-0175">Coiled coil</keyword>
<keyword evidence="2" id="KW-0963">Cytoplasm</keyword>
<dbReference type="PANTHER" id="PTHR46630:SF1">
    <property type="entry name" value="TETRATRICOPEPTIDE REPEAT PROTEIN 29"/>
    <property type="match status" value="1"/>
</dbReference>
<feature type="non-terminal residue" evidence="8">
    <location>
        <position position="1"/>
    </location>
</feature>
<comment type="subcellular location">
    <subcellularLocation>
        <location evidence="1">Cytoplasm</location>
    </subcellularLocation>
</comment>
<dbReference type="GO" id="GO:0005737">
    <property type="term" value="C:cytoplasm"/>
    <property type="evidence" value="ECO:0007669"/>
    <property type="project" value="UniProtKB-SubCell"/>
</dbReference>
<dbReference type="GO" id="GO:0006355">
    <property type="term" value="P:regulation of DNA-templated transcription"/>
    <property type="evidence" value="ECO:0007669"/>
    <property type="project" value="InterPro"/>
</dbReference>
<protein>
    <recommendedName>
        <fullName evidence="10">Tetratricopeptide repeat protein</fullName>
    </recommendedName>
</protein>
<gene>
    <name evidence="8" type="ORF">IAA81_00195</name>
</gene>
<reference evidence="8" key="2">
    <citation type="journal article" date="2021" name="PeerJ">
        <title>Extensive microbial diversity within the chicken gut microbiome revealed by metagenomics and culture.</title>
        <authorList>
            <person name="Gilroy R."/>
            <person name="Ravi A."/>
            <person name="Getino M."/>
            <person name="Pursley I."/>
            <person name="Horton D.L."/>
            <person name="Alikhan N.F."/>
            <person name="Baker D."/>
            <person name="Gharbi K."/>
            <person name="Hall N."/>
            <person name="Watson M."/>
            <person name="Adriaenssens E.M."/>
            <person name="Foster-Nyarko E."/>
            <person name="Jarju S."/>
            <person name="Secka A."/>
            <person name="Antonio M."/>
            <person name="Oren A."/>
            <person name="Chaudhuri R.R."/>
            <person name="La Ragione R."/>
            <person name="Hildebrand F."/>
            <person name="Pallen M.J."/>
        </authorList>
    </citation>
    <scope>NUCLEOTIDE SEQUENCE</scope>
    <source>
        <strain evidence="8">10532</strain>
    </source>
</reference>
<dbReference type="AlphaFoldDB" id="A0A9D9N179"/>
<evidence type="ECO:0000256" key="7">
    <source>
        <dbReference type="SAM" id="Phobius"/>
    </source>
</evidence>
<dbReference type="GO" id="GO:0003677">
    <property type="term" value="F:DNA binding"/>
    <property type="evidence" value="ECO:0007669"/>
    <property type="project" value="InterPro"/>
</dbReference>
<dbReference type="SUPFAM" id="SSF46894">
    <property type="entry name" value="C-terminal effector domain of the bipartite response regulators"/>
    <property type="match status" value="1"/>
</dbReference>
<evidence type="ECO:0000256" key="6">
    <source>
        <dbReference type="SAM" id="Coils"/>
    </source>
</evidence>
<keyword evidence="7" id="KW-1133">Transmembrane helix</keyword>
<accession>A0A9D9N179</accession>
<feature type="transmembrane region" description="Helical" evidence="7">
    <location>
        <begin position="251"/>
        <end position="270"/>
    </location>
</feature>
<keyword evidence="7" id="KW-0812">Transmembrane</keyword>
<dbReference type="InterPro" id="IPR011990">
    <property type="entry name" value="TPR-like_helical_dom_sf"/>
</dbReference>
<dbReference type="SUPFAM" id="SSF48452">
    <property type="entry name" value="TPR-like"/>
    <property type="match status" value="1"/>
</dbReference>
<keyword evidence="4" id="KW-0802">TPR repeat</keyword>
<evidence type="ECO:0000256" key="3">
    <source>
        <dbReference type="ARBA" id="ARBA00022737"/>
    </source>
</evidence>
<evidence type="ECO:0000313" key="9">
    <source>
        <dbReference type="Proteomes" id="UP000823638"/>
    </source>
</evidence>
<dbReference type="Proteomes" id="UP000823638">
    <property type="component" value="Unassembled WGS sequence"/>
</dbReference>
<keyword evidence="3" id="KW-0677">Repeat</keyword>
<dbReference type="PANTHER" id="PTHR46630">
    <property type="entry name" value="TETRATRICOPEPTIDE REPEAT PROTEIN 29"/>
    <property type="match status" value="1"/>
</dbReference>
<evidence type="ECO:0000313" key="8">
    <source>
        <dbReference type="EMBL" id="MBO8456632.1"/>
    </source>
</evidence>
<evidence type="ECO:0000256" key="5">
    <source>
        <dbReference type="ARBA" id="ARBA00038253"/>
    </source>
</evidence>
<sequence>DAPRALEYYQQAIDVMKHEKLIDYNLSSRIYSQMGTLFVYQELYNEAPEMFRKAYWYDSLLKDSTGLIFDLRDIGGAFALKNQQDSAIYYYNQAGKMALQIQDSTLLSMVFLELAGNYIDWGYYSEGYKKLQIAQQKLDTLSISAYYTAMARYYHFTNQYDSAIYYYKNKLYLPSLLHKAGAYEGLADIAHRQGDIIKALNYYEQYMLYEDSLQQTIRTATIDKIHALYNYQQYKKENIVLKRQTFKQKQLLFVTIFSLLFLLLIGIVFWQKQKRKEQTILLQQEKLKRLREEIKAAQLIRKSSQADLQQTEIWKKLHYIDKNETIKMTDTDWLELTKTVEETYPHFVQRLNELCPLSQKELQVCLLIKINVSLTQIADIVCSSKQGISSLRQRLYKKFTGKKGKPKDCDNFIRNL</sequence>
<feature type="coiled-coil region" evidence="6">
    <location>
        <begin position="273"/>
        <end position="307"/>
    </location>
</feature>
<dbReference type="InterPro" id="IPR051476">
    <property type="entry name" value="Bac_ResReg_Asp_Phosphatase"/>
</dbReference>